<name>A0A7J6VC17_THATH</name>
<proteinExistence type="predicted"/>
<gene>
    <name evidence="1" type="ORF">FRX31_028690</name>
</gene>
<protein>
    <submittedName>
        <fullName evidence="1">Uncharacterized protein</fullName>
    </submittedName>
</protein>
<dbReference type="AlphaFoldDB" id="A0A7J6VC17"/>
<organism evidence="1 2">
    <name type="scientific">Thalictrum thalictroides</name>
    <name type="common">Rue-anemone</name>
    <name type="synonym">Anemone thalictroides</name>
    <dbReference type="NCBI Taxonomy" id="46969"/>
    <lineage>
        <taxon>Eukaryota</taxon>
        <taxon>Viridiplantae</taxon>
        <taxon>Streptophyta</taxon>
        <taxon>Embryophyta</taxon>
        <taxon>Tracheophyta</taxon>
        <taxon>Spermatophyta</taxon>
        <taxon>Magnoliopsida</taxon>
        <taxon>Ranunculales</taxon>
        <taxon>Ranunculaceae</taxon>
        <taxon>Thalictroideae</taxon>
        <taxon>Thalictrum</taxon>
    </lineage>
</organism>
<keyword evidence="2" id="KW-1185">Reference proteome</keyword>
<evidence type="ECO:0000313" key="2">
    <source>
        <dbReference type="Proteomes" id="UP000554482"/>
    </source>
</evidence>
<comment type="caution">
    <text evidence="1">The sequence shown here is derived from an EMBL/GenBank/DDBJ whole genome shotgun (WGS) entry which is preliminary data.</text>
</comment>
<accession>A0A7J6VC17</accession>
<reference evidence="1 2" key="1">
    <citation type="submission" date="2020-06" db="EMBL/GenBank/DDBJ databases">
        <title>Transcriptomic and genomic resources for Thalictrum thalictroides and T. hernandezii: Facilitating candidate gene discovery in an emerging model plant lineage.</title>
        <authorList>
            <person name="Arias T."/>
            <person name="Riano-Pachon D.M."/>
            <person name="Di Stilio V.S."/>
        </authorList>
    </citation>
    <scope>NUCLEOTIDE SEQUENCE [LARGE SCALE GENOMIC DNA]</scope>
    <source>
        <strain evidence="2">cv. WT478/WT964</strain>
        <tissue evidence="1">Leaves</tissue>
    </source>
</reference>
<dbReference type="EMBL" id="JABWDY010035796">
    <property type="protein sequence ID" value="KAF5181725.1"/>
    <property type="molecule type" value="Genomic_DNA"/>
</dbReference>
<dbReference type="Proteomes" id="UP000554482">
    <property type="component" value="Unassembled WGS sequence"/>
</dbReference>
<sequence length="124" mass="14024">MRGWIDAHEDALWKGMFVCSSAFVLLSSVRMISTVSMSAIHWRGVVAAGQIMMVVTKESFFKNSSLNDDRLTSTLMVYVYEPPQTTPPSLTHDIFIPKYNQNQQMNFESFGGRMLFGGLYARNS</sequence>
<evidence type="ECO:0000313" key="1">
    <source>
        <dbReference type="EMBL" id="KAF5181725.1"/>
    </source>
</evidence>